<proteinExistence type="predicted"/>
<dbReference type="RefSeq" id="WP_015334866.1">
    <property type="nucleotide sequence ID" value="NC_020055.1"/>
</dbReference>
<dbReference type="OrthoDB" id="9145695at2"/>
<dbReference type="PATRIC" id="fig|1121451.3.peg.252"/>
<dbReference type="HOGENOM" id="CLU_241525_0_0_7"/>
<organism evidence="2 3">
    <name type="scientific">Maridesulfovibrio hydrothermalis AM13 = DSM 14728</name>
    <dbReference type="NCBI Taxonomy" id="1121451"/>
    <lineage>
        <taxon>Bacteria</taxon>
        <taxon>Pseudomonadati</taxon>
        <taxon>Thermodesulfobacteriota</taxon>
        <taxon>Desulfovibrionia</taxon>
        <taxon>Desulfovibrionales</taxon>
        <taxon>Desulfovibrionaceae</taxon>
        <taxon>Maridesulfovibrio</taxon>
    </lineage>
</organism>
<dbReference type="eggNOG" id="COG1196">
    <property type="taxonomic scope" value="Bacteria"/>
</dbReference>
<evidence type="ECO:0000313" key="2">
    <source>
        <dbReference type="EMBL" id="CCO22256.1"/>
    </source>
</evidence>
<keyword evidence="3" id="KW-1185">Reference proteome</keyword>
<sequence length="1689" mass="191953">MSLMFLTQVVNFLNGDQNEEWTPFYINSVIMYRGYPAIFKGTNGIGKTTISKATLACLGCKNDFILHTKERMSPTDSTMSHIRVEFVRPYADPEPMQVSLPIEQFGVQGEHWVFGICGHKGTGDLIRYKYKGTIEDVSLGSIVGGKHILLPDEDVQRMVENADEGVFSVSETAWKKEVAHHIRPRQLRMLEKFQRQGAGDHSATLFDVQPKGIERYDQAFFYGQIVPELMDGLHSEKKDGNAEDEEIIESFEDTVVQGSQKLIQAKIKLEETKTRIKNLKNLQTGLVELGQKAHDYSESKGDYQKELGKVAEIGVALDAVSRRELAGVPKWIGHSDEVVEKLLKHMAISPGIGPCIRPQGIDELLGIRKGRTTALLSDTDIKYTKSLQPIEIIDERTRAKKGEPYSGSFLSLINSLDFIDTVPASVLKGQPQNELHRREGLKQTIEMAFAHFSEKMDTSPHRKSMAALEKKESTERSHRDSQKGKSDNIEKNIKEIEGMRDSMAKSRAAWETMRDSEEFYSSQLYEPRQTGECVQDKFQELDAKVSRLDQMIGGIGDKEKNLHLFRKKYGVKADPLQIKSSLEEDLDGTMFKKVLYEASFGHLTSEKDCFALKIPSLEVDSAEAANKFSAISNQKEAWGHVQEMFQGLSYETIREQLNEQERTLDKDFDDAKNEKRLFKEHTQEQLRLGHAVIKKSTEQSDTLLGDVNASEKSLQDILCTLKSLEDFRAEYGEETTPEIELDLLNKKQLKIAKRIEYLKEKIEEFKKQLNILETKQGAPSGIVADALNMVQEKINFQMLFEVIEAEANLSTEQKKEALELLSATLFAPVVESNKEAQVIANTFERKNYPIPVFLLNGFRKLLKNNELSRLSDAIFAHKSKMVDIILNKNEREALKARLEKKIVTYGRALIIGEEVAVKIGPSSSLAKALIGAQAAVELDVETLVLESFSEVYSKAKYFIHIPEVLNNAYITWGEPIHKLHSFENDFAGLLKLQVDQARCVHGVEEASFQKIESAVVNLHEDLSAATKRLQSTAEQFEGSLVSYEAERHKEAESIQIKVMVAEKSLTDFKEKFRNDSPFATNFALAKGFSDSLYEDAEQENRNAKANLKSYNGVLEESNDSLIAISAWMAELKVRIEKFSNQLGMFDFEDLATFITSGEGKDKGVLIELCEQTKEERTEWMELLKYEYDLAQEYVPQKKEDENLLERLSSLGEELGKIDAEIKSTNERLEGINRAYTHLKTESMEYDLQILKIQMKRKGFASLLGEIESLDKKEDSSEIEIVRRHVDSVFKAVDEEKFESLVESARAIASTLEAFKAESKVERAKTAKNKMTTKKDAFGDACDRFVEDNKEKILTGMANDLLSAKNQPCMIGKIIQGKRREIEEKDQHYNVQKGIFDDLWKDLLIRMRNMSDQAKDSFRLLRRVCNKYKDGSTFFLDADVASDEAILDTLEEIRDRVELQNAKLQLELDRGNISPKHAKRTAEKGYNSQFMAEVRATLFKSFFINVSIKFRHPEIAGYNKRLYDDSKLSDGQKTALQLLMVVRLAEYAIYRDRLKERPRGRARSKIQTEHSFILLDGMLSNLSDDDLISESLSALKSCLGSFQLIGFIHNRGYVNNYDVFPCYNEARKWDIKRPNKSSSKWVRVLDIDKDGEKIDHTSGVEVWHSAVVPLESEQIGLTFDDSVEDEAEAR</sequence>
<dbReference type="KEGG" id="dhy:DESAM_10275"/>
<feature type="compositionally biased region" description="Basic and acidic residues" evidence="1">
    <location>
        <begin position="468"/>
        <end position="491"/>
    </location>
</feature>
<feature type="region of interest" description="Disordered" evidence="1">
    <location>
        <begin position="456"/>
        <end position="491"/>
    </location>
</feature>
<accession>L0R9I5</accession>
<dbReference type="STRING" id="1121451.DESAM_10275"/>
<dbReference type="EMBL" id="FO203522">
    <property type="protein sequence ID" value="CCO22256.1"/>
    <property type="molecule type" value="Genomic_DNA"/>
</dbReference>
<protein>
    <submittedName>
        <fullName evidence="2">Uncharacterized protein</fullName>
    </submittedName>
</protein>
<gene>
    <name evidence="2" type="ORF">DESAM_10275</name>
</gene>
<name>L0R9I5_9BACT</name>
<evidence type="ECO:0000256" key="1">
    <source>
        <dbReference type="SAM" id="MobiDB-lite"/>
    </source>
</evidence>
<evidence type="ECO:0000313" key="3">
    <source>
        <dbReference type="Proteomes" id="UP000010808"/>
    </source>
</evidence>
<reference evidence="2 3" key="1">
    <citation type="submission" date="2012-10" db="EMBL/GenBank/DDBJ databases">
        <authorList>
            <person name="Genoscope - CEA"/>
        </authorList>
    </citation>
    <scope>NUCLEOTIDE SEQUENCE [LARGE SCALE GENOMIC DNA]</scope>
    <source>
        <strain evidence="3">AM13 / DSM 14728</strain>
    </source>
</reference>
<dbReference type="Proteomes" id="UP000010808">
    <property type="component" value="Chromosome"/>
</dbReference>